<dbReference type="AlphaFoldDB" id="A0A803M7X8"/>
<dbReference type="Gramene" id="AUR62025004-RA">
    <property type="protein sequence ID" value="AUR62025004-RA:cds"/>
    <property type="gene ID" value="AUR62025004"/>
</dbReference>
<keyword evidence="3" id="KW-1185">Reference proteome</keyword>
<reference evidence="2" key="2">
    <citation type="submission" date="2021-03" db="UniProtKB">
        <authorList>
            <consortium name="EnsemblPlants"/>
        </authorList>
    </citation>
    <scope>IDENTIFICATION</scope>
</reference>
<evidence type="ECO:0000313" key="2">
    <source>
        <dbReference type="EnsemblPlants" id="AUR62025004-RA:cds"/>
    </source>
</evidence>
<accession>A0A803M7X8</accession>
<sequence>MSTFFDNLTIRFWHGGNFKIIGNEKCGYASVNGMFYLIPGMILQDGLRRIEGDTEVLELVELTKKFRALEIYLLHHDVGLILTPREVVSCSKGREEVVLDTGVENPPQIIEVQPVENPSQIEDLTIPETQPVIKEKNDYELEDNRRESPLTWSEIVSDVEGSSEEEDPLFEVEYHKFCEGYEFEDEDDAEFDIGAEAGGEFENDFRLNDLDLEQEVRVEADEQLEEGTDYIVNESDVEDDELLEPRDRLKIVNTKLVDLARQLEQEAREGKLG</sequence>
<organism evidence="2 3">
    <name type="scientific">Chenopodium quinoa</name>
    <name type="common">Quinoa</name>
    <dbReference type="NCBI Taxonomy" id="63459"/>
    <lineage>
        <taxon>Eukaryota</taxon>
        <taxon>Viridiplantae</taxon>
        <taxon>Streptophyta</taxon>
        <taxon>Embryophyta</taxon>
        <taxon>Tracheophyta</taxon>
        <taxon>Spermatophyta</taxon>
        <taxon>Magnoliopsida</taxon>
        <taxon>eudicotyledons</taxon>
        <taxon>Gunneridae</taxon>
        <taxon>Pentapetalae</taxon>
        <taxon>Caryophyllales</taxon>
        <taxon>Chenopodiaceae</taxon>
        <taxon>Chenopodioideae</taxon>
        <taxon>Atripliceae</taxon>
        <taxon>Chenopodium</taxon>
    </lineage>
</organism>
<dbReference type="EnsemblPlants" id="AUR62025004-RA">
    <property type="protein sequence ID" value="AUR62025004-RA:cds"/>
    <property type="gene ID" value="AUR62025004"/>
</dbReference>
<protein>
    <recommendedName>
        <fullName evidence="1">PB1-like domain-containing protein</fullName>
    </recommendedName>
</protein>
<proteinExistence type="predicted"/>
<reference evidence="2" key="1">
    <citation type="journal article" date="2017" name="Nature">
        <title>The genome of Chenopodium quinoa.</title>
        <authorList>
            <person name="Jarvis D.E."/>
            <person name="Ho Y.S."/>
            <person name="Lightfoot D.J."/>
            <person name="Schmoeckel S.M."/>
            <person name="Li B."/>
            <person name="Borm T.J.A."/>
            <person name="Ohyanagi H."/>
            <person name="Mineta K."/>
            <person name="Michell C.T."/>
            <person name="Saber N."/>
            <person name="Kharbatia N.M."/>
            <person name="Rupper R.R."/>
            <person name="Sharp A.R."/>
            <person name="Dally N."/>
            <person name="Boughton B.A."/>
            <person name="Woo Y.H."/>
            <person name="Gao G."/>
            <person name="Schijlen E.G.W.M."/>
            <person name="Guo X."/>
            <person name="Momin A.A."/>
            <person name="Negrao S."/>
            <person name="Al-Babili S."/>
            <person name="Gehring C."/>
            <person name="Roessner U."/>
            <person name="Jung C."/>
            <person name="Murphy K."/>
            <person name="Arold S.T."/>
            <person name="Gojobori T."/>
            <person name="van der Linden C.G."/>
            <person name="van Loo E.N."/>
            <person name="Jellen E.N."/>
            <person name="Maughan P.J."/>
            <person name="Tester M."/>
        </authorList>
    </citation>
    <scope>NUCLEOTIDE SEQUENCE [LARGE SCALE GENOMIC DNA]</scope>
    <source>
        <strain evidence="2">cv. PI 614886</strain>
    </source>
</reference>
<dbReference type="InterPro" id="IPR058594">
    <property type="entry name" value="PB1-like_dom_pln"/>
</dbReference>
<evidence type="ECO:0000259" key="1">
    <source>
        <dbReference type="Pfam" id="PF26130"/>
    </source>
</evidence>
<evidence type="ECO:0000313" key="3">
    <source>
        <dbReference type="Proteomes" id="UP000596660"/>
    </source>
</evidence>
<feature type="domain" description="PB1-like" evidence="1">
    <location>
        <begin position="25"/>
        <end position="74"/>
    </location>
</feature>
<dbReference type="Pfam" id="PF26130">
    <property type="entry name" value="PB1-like"/>
    <property type="match status" value="1"/>
</dbReference>
<dbReference type="Proteomes" id="UP000596660">
    <property type="component" value="Unplaced"/>
</dbReference>
<name>A0A803M7X8_CHEQI</name>